<evidence type="ECO:0000256" key="3">
    <source>
        <dbReference type="ARBA" id="ARBA00022605"/>
    </source>
</evidence>
<dbReference type="GO" id="GO:0004424">
    <property type="term" value="F:imidazoleglycerol-phosphate dehydratase activity"/>
    <property type="evidence" value="ECO:0007669"/>
    <property type="project" value="UniProtKB-UniRule"/>
</dbReference>
<dbReference type="InterPro" id="IPR020565">
    <property type="entry name" value="ImidazoleglycerP_deHydtase_CS"/>
</dbReference>
<dbReference type="RefSeq" id="WP_005344874.1">
    <property type="nucleotide sequence ID" value="NZ_CATVRT010000064.1"/>
</dbReference>
<organism evidence="8 9">
    <name type="scientific">Anaerobutyricum hallii</name>
    <dbReference type="NCBI Taxonomy" id="39488"/>
    <lineage>
        <taxon>Bacteria</taxon>
        <taxon>Bacillati</taxon>
        <taxon>Bacillota</taxon>
        <taxon>Clostridia</taxon>
        <taxon>Lachnospirales</taxon>
        <taxon>Lachnospiraceae</taxon>
        <taxon>Anaerobutyricum</taxon>
    </lineage>
</organism>
<dbReference type="NCBIfam" id="NF002111">
    <property type="entry name" value="PRK00951.2-1"/>
    <property type="match status" value="1"/>
</dbReference>
<reference evidence="8 9" key="1">
    <citation type="submission" date="2015-09" db="EMBL/GenBank/DDBJ databases">
        <authorList>
            <consortium name="Pathogen Informatics"/>
        </authorList>
    </citation>
    <scope>NUCLEOTIDE SEQUENCE [LARGE SCALE GENOMIC DNA]</scope>
    <source>
        <strain evidence="8 9">2789STDY5834966</strain>
    </source>
</reference>
<evidence type="ECO:0000256" key="1">
    <source>
        <dbReference type="ARBA" id="ARBA00005047"/>
    </source>
</evidence>
<name>A0A173TH48_9FIRM</name>
<keyword evidence="5 6" id="KW-0456">Lyase</keyword>
<evidence type="ECO:0000313" key="9">
    <source>
        <dbReference type="Proteomes" id="UP000095390"/>
    </source>
</evidence>
<evidence type="ECO:0000256" key="7">
    <source>
        <dbReference type="RuleBase" id="RU000599"/>
    </source>
</evidence>
<keyword evidence="3 6" id="KW-0028">Amino-acid biosynthesis</keyword>
<comment type="catalytic activity">
    <reaction evidence="6 7">
        <text>D-erythro-1-(imidazol-4-yl)glycerol 3-phosphate = 3-(imidazol-4-yl)-2-oxopropyl phosphate + H2O</text>
        <dbReference type="Rhea" id="RHEA:11040"/>
        <dbReference type="ChEBI" id="CHEBI:15377"/>
        <dbReference type="ChEBI" id="CHEBI:57766"/>
        <dbReference type="ChEBI" id="CHEBI:58278"/>
        <dbReference type="EC" id="4.2.1.19"/>
    </reaction>
</comment>
<dbReference type="HAMAP" id="MF_00076">
    <property type="entry name" value="HisB"/>
    <property type="match status" value="1"/>
</dbReference>
<dbReference type="AlphaFoldDB" id="A0A173TH48"/>
<dbReference type="FunFam" id="3.30.230.40:FF:000003">
    <property type="entry name" value="Imidazoleglycerol-phosphate dehydratase HisB"/>
    <property type="match status" value="1"/>
</dbReference>
<dbReference type="CDD" id="cd07914">
    <property type="entry name" value="IGPD"/>
    <property type="match status" value="1"/>
</dbReference>
<gene>
    <name evidence="6 8" type="primary">hisB</name>
    <name evidence="8" type="ORF">ERS852578_01634</name>
</gene>
<dbReference type="SUPFAM" id="SSF54211">
    <property type="entry name" value="Ribosomal protein S5 domain 2-like"/>
    <property type="match status" value="2"/>
</dbReference>
<dbReference type="InterPro" id="IPR000807">
    <property type="entry name" value="ImidazoleglycerolP_deHydtase"/>
</dbReference>
<sequence length="196" mass="21713">MAERKAHVERNTSETKIIVDLNLDGSGKYDIDTGIGFFDHMLNSFAKHGFFDLTCKVDGDLEVDCHHTIEDTGIVLGQAIREAVGDKKGIRRFGNFLLPMDETLVLGAVDLSGRPYCVCDLPFTVERVGGFDTEMVQEFFYAISYSAAMNLHLKLMHGSNNHHIMEAAFKAFAKALDEACSYDPRITDVLSTKGAL</sequence>
<comment type="similarity">
    <text evidence="6 7">Belongs to the imidazoleglycerol-phosphate dehydratase family.</text>
</comment>
<dbReference type="PROSITE" id="PS00954">
    <property type="entry name" value="IGP_DEHYDRATASE_1"/>
    <property type="match status" value="1"/>
</dbReference>
<dbReference type="InterPro" id="IPR020568">
    <property type="entry name" value="Ribosomal_Su5_D2-typ_SF"/>
</dbReference>
<dbReference type="GO" id="GO:0000105">
    <property type="term" value="P:L-histidine biosynthetic process"/>
    <property type="evidence" value="ECO:0007669"/>
    <property type="project" value="UniProtKB-UniRule"/>
</dbReference>
<evidence type="ECO:0000256" key="4">
    <source>
        <dbReference type="ARBA" id="ARBA00023102"/>
    </source>
</evidence>
<comment type="subcellular location">
    <subcellularLocation>
        <location evidence="6 7">Cytoplasm</location>
    </subcellularLocation>
</comment>
<dbReference type="GO" id="GO:0005737">
    <property type="term" value="C:cytoplasm"/>
    <property type="evidence" value="ECO:0007669"/>
    <property type="project" value="UniProtKB-SubCell"/>
</dbReference>
<evidence type="ECO:0000256" key="5">
    <source>
        <dbReference type="ARBA" id="ARBA00023239"/>
    </source>
</evidence>
<dbReference type="InterPro" id="IPR038494">
    <property type="entry name" value="IGPD_sf"/>
</dbReference>
<dbReference type="EMBL" id="CYYC01000018">
    <property type="protein sequence ID" value="CUN01277.1"/>
    <property type="molecule type" value="Genomic_DNA"/>
</dbReference>
<proteinExistence type="inferred from homology"/>
<dbReference type="Pfam" id="PF00475">
    <property type="entry name" value="IGPD"/>
    <property type="match status" value="1"/>
</dbReference>
<dbReference type="NCBIfam" id="NF002114">
    <property type="entry name" value="PRK00951.2-4"/>
    <property type="match status" value="1"/>
</dbReference>
<dbReference type="UniPathway" id="UPA00031">
    <property type="reaction ID" value="UER00011"/>
</dbReference>
<accession>A0A173TH48</accession>
<evidence type="ECO:0000313" key="8">
    <source>
        <dbReference type="EMBL" id="CUN01277.1"/>
    </source>
</evidence>
<protein>
    <recommendedName>
        <fullName evidence="2 6">Imidazoleglycerol-phosphate dehydratase</fullName>
        <shortName evidence="6">IGPD</shortName>
        <ecNumber evidence="6 7">4.2.1.19</ecNumber>
    </recommendedName>
</protein>
<keyword evidence="6" id="KW-0963">Cytoplasm</keyword>
<evidence type="ECO:0000256" key="6">
    <source>
        <dbReference type="HAMAP-Rule" id="MF_00076"/>
    </source>
</evidence>
<dbReference type="Gene3D" id="3.30.230.40">
    <property type="entry name" value="Imidazole glycerol phosphate dehydratase, domain 1"/>
    <property type="match status" value="2"/>
</dbReference>
<dbReference type="EC" id="4.2.1.19" evidence="6 7"/>
<dbReference type="GeneID" id="75048259"/>
<dbReference type="Proteomes" id="UP000095390">
    <property type="component" value="Unassembled WGS sequence"/>
</dbReference>
<dbReference type="PANTHER" id="PTHR23133:SF2">
    <property type="entry name" value="IMIDAZOLEGLYCEROL-PHOSPHATE DEHYDRATASE"/>
    <property type="match status" value="1"/>
</dbReference>
<dbReference type="PANTHER" id="PTHR23133">
    <property type="entry name" value="IMIDAZOLEGLYCEROL-PHOSPHATE DEHYDRATASE HIS7"/>
    <property type="match status" value="1"/>
</dbReference>
<dbReference type="PROSITE" id="PS00955">
    <property type="entry name" value="IGP_DEHYDRATASE_2"/>
    <property type="match status" value="1"/>
</dbReference>
<dbReference type="OrthoDB" id="9790411at2"/>
<dbReference type="FunFam" id="3.30.230.40:FF:000001">
    <property type="entry name" value="Imidazoleglycerol-phosphate dehydratase HisB"/>
    <property type="match status" value="1"/>
</dbReference>
<keyword evidence="4 6" id="KW-0368">Histidine biosynthesis</keyword>
<comment type="pathway">
    <text evidence="1 6 7">Amino-acid biosynthesis; L-histidine biosynthesis; L-histidine from 5-phospho-alpha-D-ribose 1-diphosphate: step 6/9.</text>
</comment>
<evidence type="ECO:0000256" key="2">
    <source>
        <dbReference type="ARBA" id="ARBA00016664"/>
    </source>
</evidence>